<dbReference type="PROSITE" id="PS51898">
    <property type="entry name" value="TYR_RECOMBINASE"/>
    <property type="match status" value="1"/>
</dbReference>
<dbReference type="InterPro" id="IPR011010">
    <property type="entry name" value="DNA_brk_join_enz"/>
</dbReference>
<keyword evidence="6" id="KW-1185">Reference proteome</keyword>
<evidence type="ECO:0000259" key="4">
    <source>
        <dbReference type="PROSITE" id="PS51898"/>
    </source>
</evidence>
<dbReference type="InterPro" id="IPR002104">
    <property type="entry name" value="Integrase_catalytic"/>
</dbReference>
<comment type="caution">
    <text evidence="5">The sequence shown here is derived from an EMBL/GenBank/DDBJ whole genome shotgun (WGS) entry which is preliminary data.</text>
</comment>
<feature type="domain" description="Tyr recombinase" evidence="4">
    <location>
        <begin position="111"/>
        <end position="305"/>
    </location>
</feature>
<accession>A0A7W8G8J6</accession>
<protein>
    <submittedName>
        <fullName evidence="5">Integrase</fullName>
    </submittedName>
</protein>
<sequence>MKIRELSQTMFVRGEDQVARLEMLGKNLSDKTLSQKRRLLDLIVGRFGEEDIESIPSAKIVKYLFSLDLSRSSSWKNHYLQVFKELYGEYVWRTGLEILVPNFPRFSNSSKKADVFSTEELNLFFNSALWENEAEFLLFYVTVNCGLRMGEARGLKAKQFNFRKHILLVDGFIRFDGSRTNFNKSGSIREKKIRVVFLPTELERKIKSYFKRNDFSPEDYIFTKNGKPFRAEFCDRLFKKMLDRSLIEAKGRKLTPHSLRYTYVTRMRRYLNGEVVRLLVGHTSQEMTDYYTKPLIEDMIKQIAESREAAEKIFS</sequence>
<dbReference type="InterPro" id="IPR013762">
    <property type="entry name" value="Integrase-like_cat_sf"/>
</dbReference>
<dbReference type="Gene3D" id="1.10.443.10">
    <property type="entry name" value="Intergrase catalytic core"/>
    <property type="match status" value="1"/>
</dbReference>
<dbReference type="InterPro" id="IPR050090">
    <property type="entry name" value="Tyrosine_recombinase_XerCD"/>
</dbReference>
<organism evidence="5 6">
    <name type="scientific">Treponema ruminis</name>
    <dbReference type="NCBI Taxonomy" id="744515"/>
    <lineage>
        <taxon>Bacteria</taxon>
        <taxon>Pseudomonadati</taxon>
        <taxon>Spirochaetota</taxon>
        <taxon>Spirochaetia</taxon>
        <taxon>Spirochaetales</taxon>
        <taxon>Treponemataceae</taxon>
        <taxon>Treponema</taxon>
    </lineage>
</organism>
<reference evidence="5 6" key="1">
    <citation type="submission" date="2020-08" db="EMBL/GenBank/DDBJ databases">
        <title>Genomic Encyclopedia of Type Strains, Phase IV (KMG-IV): sequencing the most valuable type-strain genomes for metagenomic binning, comparative biology and taxonomic classification.</title>
        <authorList>
            <person name="Goeker M."/>
        </authorList>
    </citation>
    <scope>NUCLEOTIDE SEQUENCE [LARGE SCALE GENOMIC DNA]</scope>
    <source>
        <strain evidence="5 6">DSM 103462</strain>
    </source>
</reference>
<dbReference type="RefSeq" id="WP_184658519.1">
    <property type="nucleotide sequence ID" value="NZ_CP031518.1"/>
</dbReference>
<evidence type="ECO:0000256" key="1">
    <source>
        <dbReference type="ARBA" id="ARBA00008857"/>
    </source>
</evidence>
<name>A0A7W8G8J6_9SPIR</name>
<dbReference type="SUPFAM" id="SSF56349">
    <property type="entry name" value="DNA breaking-rejoining enzymes"/>
    <property type="match status" value="1"/>
</dbReference>
<dbReference type="EMBL" id="JACHFQ010000003">
    <property type="protein sequence ID" value="MBB5225847.1"/>
    <property type="molecule type" value="Genomic_DNA"/>
</dbReference>
<comment type="similarity">
    <text evidence="1">Belongs to the 'phage' integrase family.</text>
</comment>
<proteinExistence type="inferred from homology"/>
<dbReference type="CDD" id="cd00397">
    <property type="entry name" value="DNA_BRE_C"/>
    <property type="match status" value="1"/>
</dbReference>
<dbReference type="Proteomes" id="UP000518887">
    <property type="component" value="Unassembled WGS sequence"/>
</dbReference>
<dbReference type="GO" id="GO:0015074">
    <property type="term" value="P:DNA integration"/>
    <property type="evidence" value="ECO:0007669"/>
    <property type="project" value="InterPro"/>
</dbReference>
<keyword evidence="3" id="KW-0233">DNA recombination</keyword>
<dbReference type="GO" id="GO:0006310">
    <property type="term" value="P:DNA recombination"/>
    <property type="evidence" value="ECO:0007669"/>
    <property type="project" value="UniProtKB-KW"/>
</dbReference>
<evidence type="ECO:0000256" key="2">
    <source>
        <dbReference type="ARBA" id="ARBA00023125"/>
    </source>
</evidence>
<gene>
    <name evidence="5" type="ORF">HNP76_001204</name>
</gene>
<dbReference type="GO" id="GO:0003677">
    <property type="term" value="F:DNA binding"/>
    <property type="evidence" value="ECO:0007669"/>
    <property type="project" value="UniProtKB-KW"/>
</dbReference>
<keyword evidence="2" id="KW-0238">DNA-binding</keyword>
<dbReference type="Pfam" id="PF00589">
    <property type="entry name" value="Phage_integrase"/>
    <property type="match status" value="1"/>
</dbReference>
<evidence type="ECO:0000313" key="6">
    <source>
        <dbReference type="Proteomes" id="UP000518887"/>
    </source>
</evidence>
<dbReference type="PANTHER" id="PTHR30349">
    <property type="entry name" value="PHAGE INTEGRASE-RELATED"/>
    <property type="match status" value="1"/>
</dbReference>
<dbReference type="AlphaFoldDB" id="A0A7W8G8J6"/>
<evidence type="ECO:0000313" key="5">
    <source>
        <dbReference type="EMBL" id="MBB5225847.1"/>
    </source>
</evidence>
<dbReference type="PANTHER" id="PTHR30349:SF41">
    <property type="entry name" value="INTEGRASE_RECOMBINASE PROTEIN MJ0367-RELATED"/>
    <property type="match status" value="1"/>
</dbReference>
<evidence type="ECO:0000256" key="3">
    <source>
        <dbReference type="ARBA" id="ARBA00023172"/>
    </source>
</evidence>